<evidence type="ECO:0000313" key="3">
    <source>
        <dbReference type="EMBL" id="QIK62821.1"/>
    </source>
</evidence>
<feature type="transmembrane region" description="Helical" evidence="1">
    <location>
        <begin position="159"/>
        <end position="178"/>
    </location>
</feature>
<evidence type="ECO:0000259" key="2">
    <source>
        <dbReference type="Pfam" id="PF07853"/>
    </source>
</evidence>
<dbReference type="KEGG" id="lvi:G7068_06115"/>
<accession>A0A6G7XEM3</accession>
<dbReference type="InterPro" id="IPR012867">
    <property type="entry name" value="DUF1648"/>
</dbReference>
<dbReference type="RefSeq" id="WP_166290267.1">
    <property type="nucleotide sequence ID" value="NZ_CP049863.1"/>
</dbReference>
<feature type="transmembrane region" description="Helical" evidence="1">
    <location>
        <begin position="122"/>
        <end position="143"/>
    </location>
</feature>
<feature type="domain" description="DUF1648" evidence="2">
    <location>
        <begin position="47"/>
        <end position="91"/>
    </location>
</feature>
<keyword evidence="1" id="KW-0472">Membrane</keyword>
<keyword evidence="1" id="KW-1133">Transmembrane helix</keyword>
<evidence type="ECO:0000256" key="1">
    <source>
        <dbReference type="SAM" id="Phobius"/>
    </source>
</evidence>
<reference evidence="3 4" key="1">
    <citation type="submission" date="2020-03" db="EMBL/GenBank/DDBJ databases">
        <title>Leucobacter sp. nov., isolated from beetles.</title>
        <authorList>
            <person name="Hyun D.-W."/>
            <person name="Bae J.-W."/>
        </authorList>
    </citation>
    <scope>NUCLEOTIDE SEQUENCE [LARGE SCALE GENOMIC DNA]</scope>
    <source>
        <strain evidence="3 4">HDW9C</strain>
    </source>
</reference>
<dbReference type="Proteomes" id="UP000502677">
    <property type="component" value="Chromosome"/>
</dbReference>
<evidence type="ECO:0000313" key="4">
    <source>
        <dbReference type="Proteomes" id="UP000502677"/>
    </source>
</evidence>
<feature type="transmembrane region" description="Helical" evidence="1">
    <location>
        <begin position="38"/>
        <end position="58"/>
    </location>
</feature>
<keyword evidence="4" id="KW-1185">Reference proteome</keyword>
<feature type="transmembrane region" description="Helical" evidence="1">
    <location>
        <begin position="83"/>
        <end position="102"/>
    </location>
</feature>
<protein>
    <submittedName>
        <fullName evidence="3">DUF1648 domain-containing protein</fullName>
    </submittedName>
</protein>
<feature type="transmembrane region" description="Helical" evidence="1">
    <location>
        <begin position="241"/>
        <end position="263"/>
    </location>
</feature>
<dbReference type="AlphaFoldDB" id="A0A6G7XEM3"/>
<feature type="transmembrane region" description="Helical" evidence="1">
    <location>
        <begin position="215"/>
        <end position="235"/>
    </location>
</feature>
<organism evidence="3 4">
    <name type="scientific">Leucobacter viscericola</name>
    <dbReference type="NCBI Taxonomy" id="2714935"/>
    <lineage>
        <taxon>Bacteria</taxon>
        <taxon>Bacillati</taxon>
        <taxon>Actinomycetota</taxon>
        <taxon>Actinomycetes</taxon>
        <taxon>Micrococcales</taxon>
        <taxon>Microbacteriaceae</taxon>
        <taxon>Leucobacter</taxon>
    </lineage>
</organism>
<sequence length="365" mass="38916">MNDNGESRVSKGSNAEHKNLLSAPQLQELKRARRAARVVGFFLPLAITVLGALTQILWMPRMPDPAPTHWNIGGVADGFGSPWTNAIGIFLVSLVLTAMSLLQGVQSLQKPGSAVWGASNRAFPSIILGAVTVVQLGVLLSLVPQLDMADARDAAPAPWAMPIGFGIGIAAGLAAYFLQPRVRIERPIEDDSEPLPLEESERGFWFGEVRPSKGLVWLIFGTLAVIAASLVLMYATGTPGWWGMAVLLLVLAVLFAATCWFRVRIDETGLEARSIMGWPTVRVPATDIARVAAVEISPFAEFGGLGMRWVPGKFGIVMRTGEGIAVTRKSGRDFAITVDDAETGAALLAAAAKAAAKLPEKGEKK</sequence>
<name>A0A6G7XEM3_9MICO</name>
<dbReference type="Pfam" id="PF07853">
    <property type="entry name" value="DUF1648"/>
    <property type="match status" value="1"/>
</dbReference>
<keyword evidence="1" id="KW-0812">Transmembrane</keyword>
<gene>
    <name evidence="3" type="ORF">G7068_06115</name>
</gene>
<dbReference type="EMBL" id="CP049863">
    <property type="protein sequence ID" value="QIK62821.1"/>
    <property type="molecule type" value="Genomic_DNA"/>
</dbReference>
<proteinExistence type="predicted"/>